<dbReference type="Gene3D" id="1.10.1200.10">
    <property type="entry name" value="ACP-like"/>
    <property type="match status" value="1"/>
</dbReference>
<feature type="region of interest" description="Disordered" evidence="7">
    <location>
        <begin position="1"/>
        <end position="36"/>
    </location>
</feature>
<dbReference type="InterPro" id="IPR023213">
    <property type="entry name" value="CAT-like_dom_sf"/>
</dbReference>
<keyword evidence="5" id="KW-0663">Pyridoxal phosphate</keyword>
<dbReference type="InterPro" id="IPR036736">
    <property type="entry name" value="ACP-like_sf"/>
</dbReference>
<dbReference type="InterPro" id="IPR042099">
    <property type="entry name" value="ANL_N_sf"/>
</dbReference>
<dbReference type="Pfam" id="PF00501">
    <property type="entry name" value="AMP-binding"/>
    <property type="match status" value="2"/>
</dbReference>
<dbReference type="InterPro" id="IPR006162">
    <property type="entry name" value="Ppantetheine_attach_site"/>
</dbReference>
<dbReference type="Gene3D" id="3.40.50.980">
    <property type="match status" value="2"/>
</dbReference>
<dbReference type="InterPro" id="IPR002129">
    <property type="entry name" value="PyrdxlP-dep_de-COase"/>
</dbReference>
<dbReference type="Pfam" id="PF00668">
    <property type="entry name" value="Condensation"/>
    <property type="match status" value="2"/>
</dbReference>
<dbReference type="PANTHER" id="PTHR45527:SF1">
    <property type="entry name" value="FATTY ACID SYNTHASE"/>
    <property type="match status" value="1"/>
</dbReference>
<evidence type="ECO:0000256" key="2">
    <source>
        <dbReference type="ARBA" id="ARBA00001957"/>
    </source>
</evidence>
<dbReference type="PROSITE" id="PS50075">
    <property type="entry name" value="CARRIER"/>
    <property type="match status" value="1"/>
</dbReference>
<dbReference type="SUPFAM" id="SSF53383">
    <property type="entry name" value="PLP-dependent transferases"/>
    <property type="match status" value="1"/>
</dbReference>
<dbReference type="SUPFAM" id="SSF47336">
    <property type="entry name" value="ACP-like"/>
    <property type="match status" value="1"/>
</dbReference>
<dbReference type="InterPro" id="IPR000873">
    <property type="entry name" value="AMP-dep_synth/lig_dom"/>
</dbReference>
<dbReference type="Gene3D" id="3.30.559.30">
    <property type="entry name" value="Nonribosomal peptide synthetase, condensation domain"/>
    <property type="match status" value="2"/>
</dbReference>
<evidence type="ECO:0000256" key="4">
    <source>
        <dbReference type="ARBA" id="ARBA00022553"/>
    </source>
</evidence>
<comment type="cofactor">
    <cofactor evidence="1">
        <name>pyridoxal 5'-phosphate</name>
        <dbReference type="ChEBI" id="CHEBI:597326"/>
    </cofactor>
</comment>
<proteinExistence type="predicted"/>
<dbReference type="Gene3D" id="3.90.1150.10">
    <property type="entry name" value="Aspartate Aminotransferase, domain 1"/>
    <property type="match status" value="1"/>
</dbReference>
<dbReference type="PROSITE" id="PS00455">
    <property type="entry name" value="AMP_BINDING"/>
    <property type="match status" value="1"/>
</dbReference>
<comment type="caution">
    <text evidence="9">The sequence shown here is derived from an EMBL/GenBank/DDBJ whole genome shotgun (WGS) entry which is preliminary data.</text>
</comment>
<keyword evidence="3" id="KW-0596">Phosphopantetheine</keyword>
<evidence type="ECO:0000256" key="7">
    <source>
        <dbReference type="SAM" id="MobiDB-lite"/>
    </source>
</evidence>
<accession>A0ABS2BLJ3</accession>
<keyword evidence="9" id="KW-0808">Transferase</keyword>
<dbReference type="CDD" id="cd19531">
    <property type="entry name" value="LCL_NRPS-like"/>
    <property type="match status" value="1"/>
</dbReference>
<keyword evidence="10" id="KW-1185">Reference proteome</keyword>
<dbReference type="InterPro" id="IPR015421">
    <property type="entry name" value="PyrdxlP-dep_Trfase_major"/>
</dbReference>
<dbReference type="Gene3D" id="3.40.640.10">
    <property type="entry name" value="Type I PLP-dependent aspartate aminotransferase-like (Major domain)"/>
    <property type="match status" value="1"/>
</dbReference>
<dbReference type="Gene3D" id="3.40.50.12780">
    <property type="entry name" value="N-terminal domain of ligase-like"/>
    <property type="match status" value="1"/>
</dbReference>
<dbReference type="Pfam" id="PF00282">
    <property type="entry name" value="Pyridoxal_deC"/>
    <property type="match status" value="1"/>
</dbReference>
<comment type="cofactor">
    <cofactor evidence="2">
        <name>pantetheine 4'-phosphate</name>
        <dbReference type="ChEBI" id="CHEBI:47942"/>
    </cofactor>
</comment>
<dbReference type="InterPro" id="IPR020845">
    <property type="entry name" value="AMP-binding_CS"/>
</dbReference>
<sequence>MSNVDLAQPLPTEGNGFQSPPESSNPARDHEAQPLSSNQKRLWLIDRIDQGGAHYNALNVYRIDGGLDIARLRSALNQVLDGHPVLRTVYPAEADQVGPQAALLPARIEIAVTDLSDADVAQRQAAAARIRDEALARPFDLSRDLMVRAQVLVHGNDCHVLFLTVHAIAMDDVSLPLFNRLLSAHYAAGPVPASAVQHAEFARWQGRQTAQADAQLGYWQARLAALPQCHNLPLDHPRPSEPDWQGSAHVQQLDPALSTALHALARQRQVTPKALFHVAFSALLSRYSGETDIVVGAESDPRDRAGMGGLIGPVAGHVVLRADLSGNPCFDDLLAQSRQTLDDADAHQDTTLEQLVQALGTDRDPAYHPLFQIMLRHRGDAHRDLALAGLSVAPVAIDVCTARFDLTLEIDTAGGGTVLRWEYATALFKRATIARMAHSLQLILQAIARQPQLRLGELPLLDAAAEQALASPRAQPSVPVADCGAHQLFEAQARTQPDAVALHHGTARCTYGELDAAASRLAERLQAGALPAGSRVGVCIPHSFALVAAILAVWKAGCVYVPLDPAFPDQRLAGMVGDAGVRAVLATAEQASRFAGVDVLSVDAAEAFAPGKGRAGLPANGGDPAYIMYTSGSSGRPKGVLAQHRSLVNRLTWLERTWPAGRHEVFSLKTSLGFVDHIAELMQSLVCGAPLLIVDREQLFETGALIDLLKQHAVTRLTVVPSLLRALLDSGRLAELDLLELVISSGEALPGELARDFHQALPMARLVNLYGSTEIGADVSWHECVFNDDLDAVTRYFRDDAQPSTGVPVAHQPEPPVDARFDFSDTTIANAPISYDAYLRGLHQHVVPNTVNVVSSRYIGHMTSGLPSFLPELSALITSMNQNLVKIETSRVLTFLERQVVAQLHRLFFDLPADYYQQYVQDPHHVFGAVTSGGTVANLLALWCARNKALIGHDISKETLVRRGAHQTVQSLGYSGVAILGTRLMHYSMKKAVALFGLGEESLVHVAQDEAQRMSPAALEQQIAECRRANKLIIAIVGIAGATETGTVDPLPQIAEIAARENIHFHVDAAWGGAFQFSRKHKNLLAGVELADSVTFCAHKQLYMPQGISLCLFRDAASIHAISTHAAYQAKQGSFDFGQYTVEGSRPANVLYLHASLNVLSRQGYAWLVERNLARARYFADLVAGSECFELIGTPDMNIVNYRYLPRHLRDGYRPEDNAELNRLVVQIQEFQFHRDETFVSKTRLLVPHISPEPIDVFRVVLCNPLTQGEDLVAVLNDQIDIGRRFDPSPAGVFSRADELVEGDDGLRTVPAGQPIANTSLYVLDHYGQPVPTGVAGELHVAGAGVADGYVGLPELTAGSFVANPFDRAFGGRMYRTGDMARWLPDGQIELLGRADQQIKLNGCRIEPGEIEAVLKAHPQVSHAVVVAQPRGLIAWLVADAAEATLKPQLQAALQDQLPAYMRPGALHFVDSLPLLPNGKVDRRQLQQRKPTAEQGVFIAPQGEMETLLAGLWAELLTRDEVSADGRFFDLGGHSLLVVQLVTRLRQRGIELAPRDVFANLPLRELAARCKLGANDDTGAQAAITGKVPLLANHHWFLKRANYHHWNATQLCHIERDVDLGVLQRAMAAVLQHHDGLRVLWTQHDGRYQQHVLAFDAMPVWWQRIDLAGIAPADEAATIEQICDQLQRSLDIGRQMFKAVVFDFGPDRARRLFILAHHLIIDAYSFGIVLDDLETAYRQLARQQALQLPRKTASIRDWAQWQANYARSAALPQLDYWAGKDWSRCLPLPADGNQQALAVNFGLSVLEIRSALLTEQATAGLEVLAREAGVPVSSLLLASLAMTYKSQFKQSCYAVNTVHNGRIARHDARFELSRTVAWLSNYSIAHLDLATLPRGASRIDIARGIHAQLNELQDDGLSYSSLRYLSNDPAIVEIMKRVPEAQIEFNFVPRSIHLPKDDERILLEAPESTGSPDGLMHAGFTPFIKAEYQGDRLVIRWGYCKTRYHRDTVDALIHQQIQWLEALLVESRAEAEAVCAN</sequence>
<evidence type="ECO:0000256" key="5">
    <source>
        <dbReference type="ARBA" id="ARBA00022898"/>
    </source>
</evidence>
<keyword evidence="6" id="KW-0456">Lyase</keyword>
<dbReference type="PANTHER" id="PTHR45527">
    <property type="entry name" value="NONRIBOSOMAL PEPTIDE SYNTHETASE"/>
    <property type="match status" value="1"/>
</dbReference>
<evidence type="ECO:0000259" key="8">
    <source>
        <dbReference type="PROSITE" id="PS50075"/>
    </source>
</evidence>
<dbReference type="Gene3D" id="3.30.300.30">
    <property type="match status" value="1"/>
</dbReference>
<dbReference type="Pfam" id="PF00550">
    <property type="entry name" value="PP-binding"/>
    <property type="match status" value="1"/>
</dbReference>
<name>A0ABS2BLJ3_9NEIS</name>
<evidence type="ECO:0000256" key="6">
    <source>
        <dbReference type="ARBA" id="ARBA00023239"/>
    </source>
</evidence>
<dbReference type="InterPro" id="IPR025110">
    <property type="entry name" value="AMP-bd_C"/>
</dbReference>
<dbReference type="InterPro" id="IPR009081">
    <property type="entry name" value="PP-bd_ACP"/>
</dbReference>
<dbReference type="InterPro" id="IPR015424">
    <property type="entry name" value="PyrdxlP-dep_Trfase"/>
</dbReference>
<dbReference type="EMBL" id="JAESND010000005">
    <property type="protein sequence ID" value="MBM3116487.1"/>
    <property type="molecule type" value="Genomic_DNA"/>
</dbReference>
<evidence type="ECO:0000256" key="3">
    <source>
        <dbReference type="ARBA" id="ARBA00022450"/>
    </source>
</evidence>
<dbReference type="Pfam" id="PF13193">
    <property type="entry name" value="AMP-binding_C"/>
    <property type="match status" value="1"/>
</dbReference>
<dbReference type="Gene3D" id="3.30.559.10">
    <property type="entry name" value="Chloramphenicol acetyltransferase-like domain"/>
    <property type="match status" value="2"/>
</dbReference>
<dbReference type="SUPFAM" id="SSF56801">
    <property type="entry name" value="Acetyl-CoA synthetase-like"/>
    <property type="match status" value="2"/>
</dbReference>
<evidence type="ECO:0000313" key="10">
    <source>
        <dbReference type="Proteomes" id="UP000809431"/>
    </source>
</evidence>
<dbReference type="InterPro" id="IPR015422">
    <property type="entry name" value="PyrdxlP-dep_Trfase_small"/>
</dbReference>
<evidence type="ECO:0000313" key="9">
    <source>
        <dbReference type="EMBL" id="MBM3116487.1"/>
    </source>
</evidence>
<dbReference type="RefSeq" id="WP_203538732.1">
    <property type="nucleotide sequence ID" value="NZ_JAESND010000005.1"/>
</dbReference>
<organism evidence="9 10">
    <name type="scientific">Jeongeupia naejangsanensis</name>
    <dbReference type="NCBI Taxonomy" id="613195"/>
    <lineage>
        <taxon>Bacteria</taxon>
        <taxon>Pseudomonadati</taxon>
        <taxon>Pseudomonadota</taxon>
        <taxon>Betaproteobacteria</taxon>
        <taxon>Neisseriales</taxon>
        <taxon>Chitinibacteraceae</taxon>
        <taxon>Jeongeupia</taxon>
    </lineage>
</organism>
<dbReference type="InterPro" id="IPR001242">
    <property type="entry name" value="Condensation_dom"/>
</dbReference>
<protein>
    <submittedName>
        <fullName evidence="9">Aminotransferase class V-fold PLP-dependent enzyme</fullName>
    </submittedName>
</protein>
<evidence type="ECO:0000256" key="1">
    <source>
        <dbReference type="ARBA" id="ARBA00001933"/>
    </source>
</evidence>
<gene>
    <name evidence="9" type="ORF">JMJ54_11655</name>
</gene>
<dbReference type="GO" id="GO:0008483">
    <property type="term" value="F:transaminase activity"/>
    <property type="evidence" value="ECO:0007669"/>
    <property type="project" value="UniProtKB-KW"/>
</dbReference>
<dbReference type="PROSITE" id="PS00012">
    <property type="entry name" value="PHOSPHOPANTETHEINE"/>
    <property type="match status" value="1"/>
</dbReference>
<dbReference type="Proteomes" id="UP000809431">
    <property type="component" value="Unassembled WGS sequence"/>
</dbReference>
<dbReference type="SUPFAM" id="SSF52777">
    <property type="entry name" value="CoA-dependent acyltransferases"/>
    <property type="match status" value="4"/>
</dbReference>
<keyword evidence="9" id="KW-0032">Aminotransferase</keyword>
<dbReference type="InterPro" id="IPR045851">
    <property type="entry name" value="AMP-bd_C_sf"/>
</dbReference>
<keyword evidence="4" id="KW-0597">Phosphoprotein</keyword>
<feature type="compositionally biased region" description="Polar residues" evidence="7">
    <location>
        <begin position="15"/>
        <end position="26"/>
    </location>
</feature>
<feature type="domain" description="Carrier" evidence="8">
    <location>
        <begin position="1500"/>
        <end position="1574"/>
    </location>
</feature>
<reference evidence="9 10" key="1">
    <citation type="submission" date="2021-01" db="EMBL/GenBank/DDBJ databases">
        <title>Draft Genome Sequence and Polyhydroxyalkanoate Biosynthetic Potential of Jeongeupia naejangsanensis Type Strain DSM 24253.</title>
        <authorList>
            <person name="Turrini P."/>
            <person name="Artuso I."/>
            <person name="Lugli G.A."/>
            <person name="Frangipani E."/>
            <person name="Ventura M."/>
            <person name="Visca P."/>
        </authorList>
    </citation>
    <scope>NUCLEOTIDE SEQUENCE [LARGE SCALE GENOMIC DNA]</scope>
    <source>
        <strain evidence="9 10">DSM 24253</strain>
    </source>
</reference>